<dbReference type="GO" id="GO:0016757">
    <property type="term" value="F:glycosyltransferase activity"/>
    <property type="evidence" value="ECO:0007669"/>
    <property type="project" value="UniProtKB-ARBA"/>
</dbReference>
<dbReference type="SUPFAM" id="SSF53756">
    <property type="entry name" value="UDP-Glycosyltransferase/glycogen phosphorylase"/>
    <property type="match status" value="1"/>
</dbReference>
<dbReference type="InterPro" id="IPR028098">
    <property type="entry name" value="Glyco_trans_4-like_N"/>
</dbReference>
<proteinExistence type="predicted"/>
<dbReference type="AlphaFoldDB" id="A0A7W8DNS8"/>
<organism evidence="2 3">
    <name type="scientific">Prosthecobacter dejongeii</name>
    <dbReference type="NCBI Taxonomy" id="48465"/>
    <lineage>
        <taxon>Bacteria</taxon>
        <taxon>Pseudomonadati</taxon>
        <taxon>Verrucomicrobiota</taxon>
        <taxon>Verrucomicrobiia</taxon>
        <taxon>Verrucomicrobiales</taxon>
        <taxon>Verrucomicrobiaceae</taxon>
        <taxon>Prosthecobacter</taxon>
    </lineage>
</organism>
<sequence length="432" mass="48540">MSDLGRTSVETRGEKGSAVLLVSHNFPPLHGAESLLVRNNAVDLHQRGWQVGVVTSPRHSSRAKVDAGLLADLPPEIEVLRTESNGGLSQPDMGKIQRVLLGHVESRWLPCPNLMWEREAVRLGLGWLAKNPEAVIYSRAPRNVSNLAARVLKQHTRRPWVAHFSDPWWDFSYDGLIHRTWIRLLERRVVREADALVFPNRPLADKVMAKYPAAWADKVHVIPHGFANFPSMPNIERDHKRPLRLLHMGAFYPVYRTPDTLFQGLALLNERMPLKGRLSLECVGEETTCFQSLVDRLGLQEIVSLKPAVPYAQCQEMTAQADLLVVVDVSYGLRGVFLPTKLIEYFAFLKPVLGIAPPRSAVAQTLQNCGLECPNQDDPQEIAMALERQLQAWDAGMLEVSPRGKAKMAQYHFPVVNQPLHELLSSLARGRF</sequence>
<comment type="caution">
    <text evidence="2">The sequence shown here is derived from an EMBL/GenBank/DDBJ whole genome shotgun (WGS) entry which is preliminary data.</text>
</comment>
<gene>
    <name evidence="2" type="ORF">HNQ64_001116</name>
</gene>
<protein>
    <recommendedName>
        <fullName evidence="1">Glycosyltransferase subfamily 4-like N-terminal domain-containing protein</fullName>
    </recommendedName>
</protein>
<evidence type="ECO:0000259" key="1">
    <source>
        <dbReference type="Pfam" id="PF13579"/>
    </source>
</evidence>
<name>A0A7W8DNS8_9BACT</name>
<dbReference type="Gene3D" id="3.40.50.2000">
    <property type="entry name" value="Glycogen Phosphorylase B"/>
    <property type="match status" value="2"/>
</dbReference>
<dbReference type="EMBL" id="JACHIF010000002">
    <property type="protein sequence ID" value="MBB5036874.1"/>
    <property type="molecule type" value="Genomic_DNA"/>
</dbReference>
<dbReference type="RefSeq" id="WP_184206216.1">
    <property type="nucleotide sequence ID" value="NZ_JACHIF010000002.1"/>
</dbReference>
<feature type="domain" description="Glycosyltransferase subfamily 4-like N-terminal" evidence="1">
    <location>
        <begin position="37"/>
        <end position="225"/>
    </location>
</feature>
<dbReference type="Proteomes" id="UP000534294">
    <property type="component" value="Unassembled WGS sequence"/>
</dbReference>
<accession>A0A7W8DNS8</accession>
<evidence type="ECO:0000313" key="3">
    <source>
        <dbReference type="Proteomes" id="UP000534294"/>
    </source>
</evidence>
<dbReference type="Pfam" id="PF13579">
    <property type="entry name" value="Glyco_trans_4_4"/>
    <property type="match status" value="1"/>
</dbReference>
<evidence type="ECO:0000313" key="2">
    <source>
        <dbReference type="EMBL" id="MBB5036874.1"/>
    </source>
</evidence>
<keyword evidence="3" id="KW-1185">Reference proteome</keyword>
<reference evidence="2 3" key="1">
    <citation type="submission" date="2020-08" db="EMBL/GenBank/DDBJ databases">
        <title>Genomic Encyclopedia of Type Strains, Phase IV (KMG-IV): sequencing the most valuable type-strain genomes for metagenomic binning, comparative biology and taxonomic classification.</title>
        <authorList>
            <person name="Goeker M."/>
        </authorList>
    </citation>
    <scope>NUCLEOTIDE SEQUENCE [LARGE SCALE GENOMIC DNA]</scope>
    <source>
        <strain evidence="2 3">DSM 12251</strain>
    </source>
</reference>
<dbReference type="PANTHER" id="PTHR12526">
    <property type="entry name" value="GLYCOSYLTRANSFERASE"/>
    <property type="match status" value="1"/>
</dbReference>